<dbReference type="EMBL" id="PUIA01000026">
    <property type="protein sequence ID" value="PQO35639.1"/>
    <property type="molecule type" value="Genomic_DNA"/>
</dbReference>
<dbReference type="HAMAP" id="MF_01465">
    <property type="entry name" value="SecY"/>
    <property type="match status" value="1"/>
</dbReference>
<keyword evidence="5 10" id="KW-0653">Protein transport</keyword>
<feature type="transmembrane region" description="Helical" evidence="10">
    <location>
        <begin position="200"/>
        <end position="221"/>
    </location>
</feature>
<dbReference type="InterPro" id="IPR030659">
    <property type="entry name" value="SecY_CS"/>
</dbReference>
<feature type="transmembrane region" description="Helical" evidence="10">
    <location>
        <begin position="74"/>
        <end position="98"/>
    </location>
</feature>
<reference evidence="14 15" key="1">
    <citation type="submission" date="2018-02" db="EMBL/GenBank/DDBJ databases">
        <title>Comparative genomes isolates from brazilian mangrove.</title>
        <authorList>
            <person name="Araujo J.E."/>
            <person name="Taketani R.G."/>
            <person name="Silva M.C.P."/>
            <person name="Loureco M.V."/>
            <person name="Andreote F.D."/>
        </authorList>
    </citation>
    <scope>NUCLEOTIDE SEQUENCE [LARGE SCALE GENOMIC DNA]</scope>
    <source>
        <strain evidence="14 15">HEX-2 MGV</strain>
    </source>
</reference>
<dbReference type="NCBIfam" id="TIGR00967">
    <property type="entry name" value="3a0501s007"/>
    <property type="match status" value="1"/>
</dbReference>
<evidence type="ECO:0000256" key="6">
    <source>
        <dbReference type="ARBA" id="ARBA00022989"/>
    </source>
</evidence>
<dbReference type="GO" id="GO:0005886">
    <property type="term" value="C:plasma membrane"/>
    <property type="evidence" value="ECO:0007669"/>
    <property type="project" value="UniProtKB-SubCell"/>
</dbReference>
<evidence type="ECO:0000256" key="4">
    <source>
        <dbReference type="ARBA" id="ARBA00022692"/>
    </source>
</evidence>
<dbReference type="PRINTS" id="PR00303">
    <property type="entry name" value="SECYTRNLCASE"/>
</dbReference>
<feature type="transmembrane region" description="Helical" evidence="10">
    <location>
        <begin position="336"/>
        <end position="359"/>
    </location>
</feature>
<feature type="transmembrane region" description="Helical" evidence="10">
    <location>
        <begin position="241"/>
        <end position="259"/>
    </location>
</feature>
<keyword evidence="10" id="KW-1003">Cell membrane</keyword>
<dbReference type="FunFam" id="1.10.3370.10:FF:000001">
    <property type="entry name" value="Preprotein translocase subunit SecY"/>
    <property type="match status" value="1"/>
</dbReference>
<comment type="caution">
    <text evidence="10">Lacks conserved residue(s) required for the propagation of feature annotation.</text>
</comment>
<sequence length="461" mass="50689">MLEKVRVLFTIPELRTKILLTIGLLAVFRVGSQIPLPMIDQLKLQEMFASQGNEGVAGLLQQVSVFSASALSQITIFGLGIMPYISASIIFQLLGTVWKPLEELQKEGETGRKKINEYTRYATVALCVIQSYFYLASMTAVGEGGDSIVNQAFWTSAEPGNIDKSLYWGWAIVAVAIMTCGTVFLMWLGEQIDEFGIGNGISLLIMAGILAAMPGALLDLLYNTKPELTNFTRGEFGIETIVVLAILFVAVITGVVFIMQGQRKIPMQSAKHVRGRRVYGGTRQFLPLRINQAGVMPIIFASSLLLFPQFIFQALAGWTESATLANLADVFARGQSFLYIACYIALIYFFCYFWTAITFNPKDVSENLKNFGSFIPGYRPGRRTEEYLEKVMVRITYVGAGFLALVAIIPTLVSAELGVSPQVASFYGGTGLLIAVSVAFDLVQKIDSHLVMRNYKGLIEG</sequence>
<evidence type="ECO:0000256" key="1">
    <source>
        <dbReference type="ARBA" id="ARBA00004141"/>
    </source>
</evidence>
<evidence type="ECO:0000256" key="8">
    <source>
        <dbReference type="ARBA" id="ARBA00023136"/>
    </source>
</evidence>
<evidence type="ECO:0000256" key="3">
    <source>
        <dbReference type="ARBA" id="ARBA00022448"/>
    </source>
</evidence>
<feature type="transmembrane region" description="Helical" evidence="10">
    <location>
        <begin position="118"/>
        <end position="135"/>
    </location>
</feature>
<comment type="subunit">
    <text evidence="10">Component of the Sec protein translocase complex. Heterotrimer consisting of SecY, SecE and SecG subunits. The heterotrimers can form oligomers, although 1 heterotrimer is thought to be able to translocate proteins. Interacts with the ribosome. Interacts with SecDF, and other proteins may be involved. Interacts with SecA.</text>
</comment>
<dbReference type="PROSITE" id="PS00756">
    <property type="entry name" value="SECY_2"/>
    <property type="match status" value="1"/>
</dbReference>
<dbReference type="InterPro" id="IPR023201">
    <property type="entry name" value="SecY_dom_sf"/>
</dbReference>
<evidence type="ECO:0000256" key="12">
    <source>
        <dbReference type="RuleBase" id="RU003484"/>
    </source>
</evidence>
<feature type="transmembrane region" description="Helical" evidence="10">
    <location>
        <begin position="167"/>
        <end position="188"/>
    </location>
</feature>
<comment type="subcellular location">
    <subcellularLocation>
        <location evidence="10">Cell membrane</location>
        <topology evidence="10">Multi-pass membrane protein</topology>
    </subcellularLocation>
    <subcellularLocation>
        <location evidence="1 12">Membrane</location>
        <topology evidence="1 12">Multi-pass membrane protein</topology>
    </subcellularLocation>
</comment>
<dbReference type="Pfam" id="PF00344">
    <property type="entry name" value="SecY"/>
    <property type="match status" value="1"/>
</dbReference>
<evidence type="ECO:0000256" key="7">
    <source>
        <dbReference type="ARBA" id="ARBA00023010"/>
    </source>
</evidence>
<feature type="transmembrane region" description="Helical" evidence="10">
    <location>
        <begin position="293"/>
        <end position="316"/>
    </location>
</feature>
<dbReference type="GO" id="GO:0065002">
    <property type="term" value="P:intracellular protein transmembrane transport"/>
    <property type="evidence" value="ECO:0007669"/>
    <property type="project" value="UniProtKB-UniRule"/>
</dbReference>
<dbReference type="InterPro" id="IPR026593">
    <property type="entry name" value="SecY"/>
</dbReference>
<comment type="caution">
    <text evidence="14">The sequence shown here is derived from an EMBL/GenBank/DDBJ whole genome shotgun (WGS) entry which is preliminary data.</text>
</comment>
<evidence type="ECO:0000313" key="15">
    <source>
        <dbReference type="Proteomes" id="UP000240009"/>
    </source>
</evidence>
<comment type="similarity">
    <text evidence="2 10 13">Belongs to the SecY/SEC61-alpha family.</text>
</comment>
<dbReference type="InterPro" id="IPR002208">
    <property type="entry name" value="SecY/SEC61-alpha"/>
</dbReference>
<dbReference type="GO" id="GO:0043952">
    <property type="term" value="P:protein transport by the Sec complex"/>
    <property type="evidence" value="ECO:0007669"/>
    <property type="project" value="UniProtKB-UniRule"/>
</dbReference>
<feature type="transmembrane region" description="Helical" evidence="10">
    <location>
        <begin position="391"/>
        <end position="412"/>
    </location>
</feature>
<evidence type="ECO:0000256" key="2">
    <source>
        <dbReference type="ARBA" id="ARBA00005751"/>
    </source>
</evidence>
<dbReference type="GO" id="GO:0006605">
    <property type="term" value="P:protein targeting"/>
    <property type="evidence" value="ECO:0007669"/>
    <property type="project" value="UniProtKB-UniRule"/>
</dbReference>
<dbReference type="PANTHER" id="PTHR10906">
    <property type="entry name" value="SECY/SEC61-ALPHA FAMILY MEMBER"/>
    <property type="match status" value="1"/>
</dbReference>
<evidence type="ECO:0000313" key="14">
    <source>
        <dbReference type="EMBL" id="PQO35639.1"/>
    </source>
</evidence>
<evidence type="ECO:0000256" key="9">
    <source>
        <dbReference type="ARBA" id="ARBA00039733"/>
    </source>
</evidence>
<name>A0A2S8FTY4_9BACT</name>
<comment type="function">
    <text evidence="10 11">The central subunit of the protein translocation channel SecYEG. Consists of two halves formed by TMs 1-5 and 6-10. These two domains form a lateral gate at the front which open onto the bilayer between TMs 2 and 7, and are clamped together by SecE at the back. The channel is closed by both a pore ring composed of hydrophobic SecY resides and a short helix (helix 2A) on the extracellular side of the membrane which forms a plug. The plug probably moves laterally to allow the channel to open. The ring and the pore may move independently.</text>
</comment>
<protein>
    <recommendedName>
        <fullName evidence="9 10">Protein translocase subunit SecY</fullName>
    </recommendedName>
</protein>
<keyword evidence="3 10" id="KW-0813">Transport</keyword>
<evidence type="ECO:0000256" key="11">
    <source>
        <dbReference type="RuleBase" id="RU000537"/>
    </source>
</evidence>
<keyword evidence="4 10" id="KW-0812">Transmembrane</keyword>
<feature type="transmembrane region" description="Helical" evidence="10">
    <location>
        <begin position="424"/>
        <end position="443"/>
    </location>
</feature>
<organism evidence="14 15">
    <name type="scientific">Blastopirellula marina</name>
    <dbReference type="NCBI Taxonomy" id="124"/>
    <lineage>
        <taxon>Bacteria</taxon>
        <taxon>Pseudomonadati</taxon>
        <taxon>Planctomycetota</taxon>
        <taxon>Planctomycetia</taxon>
        <taxon>Pirellulales</taxon>
        <taxon>Pirellulaceae</taxon>
        <taxon>Blastopirellula</taxon>
    </lineage>
</organism>
<keyword evidence="7 10" id="KW-0811">Translocation</keyword>
<dbReference type="OrthoDB" id="9809248at2"/>
<dbReference type="PROSITE" id="PS00755">
    <property type="entry name" value="SECY_1"/>
    <property type="match status" value="1"/>
</dbReference>
<dbReference type="Gene3D" id="1.10.3370.10">
    <property type="entry name" value="SecY subunit domain"/>
    <property type="match status" value="1"/>
</dbReference>
<evidence type="ECO:0000256" key="10">
    <source>
        <dbReference type="HAMAP-Rule" id="MF_01465"/>
    </source>
</evidence>
<keyword evidence="6 10" id="KW-1133">Transmembrane helix</keyword>
<evidence type="ECO:0000256" key="13">
    <source>
        <dbReference type="RuleBase" id="RU004349"/>
    </source>
</evidence>
<evidence type="ECO:0000256" key="5">
    <source>
        <dbReference type="ARBA" id="ARBA00022927"/>
    </source>
</evidence>
<dbReference type="AlphaFoldDB" id="A0A2S8FTY4"/>
<dbReference type="RefSeq" id="WP_105351898.1">
    <property type="nucleotide sequence ID" value="NZ_PUIA01000026.1"/>
</dbReference>
<keyword evidence="8 10" id="KW-0472">Membrane</keyword>
<dbReference type="SUPFAM" id="SSF103491">
    <property type="entry name" value="Preprotein translocase SecY subunit"/>
    <property type="match status" value="1"/>
</dbReference>
<proteinExistence type="inferred from homology"/>
<dbReference type="Proteomes" id="UP000240009">
    <property type="component" value="Unassembled WGS sequence"/>
</dbReference>
<accession>A0A2S8FTY4</accession>
<gene>
    <name evidence="10" type="primary">secY</name>
    <name evidence="14" type="ORF">C5Y96_08225</name>
</gene>
<dbReference type="PIRSF" id="PIRSF004557">
    <property type="entry name" value="SecY"/>
    <property type="match status" value="1"/>
</dbReference>